<dbReference type="EMBL" id="JENJ01000029">
    <property type="protein sequence ID" value="KGM95954.1"/>
    <property type="molecule type" value="Genomic_DNA"/>
</dbReference>
<protein>
    <recommendedName>
        <fullName evidence="3">Restriction endonuclease type IV Mrr domain-containing protein</fullName>
    </recommendedName>
</protein>
<evidence type="ECO:0000313" key="1">
    <source>
        <dbReference type="EMBL" id="KGM95954.1"/>
    </source>
</evidence>
<accession>A0A0A0I3G9</accession>
<reference evidence="1 2" key="1">
    <citation type="submission" date="2014-01" db="EMBL/GenBank/DDBJ databases">
        <title>Plasmidome dynamics in the species complex Clostridium novyi sensu lato converts strains of independent lineages into distinctly different pathogens.</title>
        <authorList>
            <person name="Skarin H."/>
            <person name="Segerman B."/>
        </authorList>
    </citation>
    <scope>NUCLEOTIDE SEQUENCE [LARGE SCALE GENOMIC DNA]</scope>
    <source>
        <strain evidence="1 2">4552</strain>
    </source>
</reference>
<comment type="caution">
    <text evidence="1">The sequence shown here is derived from an EMBL/GenBank/DDBJ whole genome shotgun (WGS) entry which is preliminary data.</text>
</comment>
<gene>
    <name evidence="1" type="ORF">Z968_07670</name>
</gene>
<evidence type="ECO:0008006" key="3">
    <source>
        <dbReference type="Google" id="ProtNLM"/>
    </source>
</evidence>
<sequence>MIKNIFSKIYFDKRGEEIKRGRSKLRRMKIDSVLRILEKNCKVKGTEYTILEKDYNSILVHLRGKYKENLFKYHRIDMVFKEDYEEFLNAMKNQGINKGIYITTGVFEAGLHKRENRTWFFKKIVLEDYRYFFKKQLGLRGKVSDLFKNRKINFYKYLPG</sequence>
<dbReference type="SUPFAM" id="SSF50814">
    <property type="entry name" value="Lipocalins"/>
    <property type="match status" value="1"/>
</dbReference>
<name>A0A0A0I3G9_CLONO</name>
<dbReference type="Proteomes" id="UP000030012">
    <property type="component" value="Unassembled WGS sequence"/>
</dbReference>
<proteinExistence type="predicted"/>
<dbReference type="InterPro" id="IPR012674">
    <property type="entry name" value="Calycin"/>
</dbReference>
<dbReference type="OrthoDB" id="1908344at2"/>
<evidence type="ECO:0000313" key="2">
    <source>
        <dbReference type="Proteomes" id="UP000030012"/>
    </source>
</evidence>
<organism evidence="1 2">
    <name type="scientific">Clostridium novyi A str. 4552</name>
    <dbReference type="NCBI Taxonomy" id="1444289"/>
    <lineage>
        <taxon>Bacteria</taxon>
        <taxon>Bacillati</taxon>
        <taxon>Bacillota</taxon>
        <taxon>Clostridia</taxon>
        <taxon>Eubacteriales</taxon>
        <taxon>Clostridiaceae</taxon>
        <taxon>Clostridium</taxon>
    </lineage>
</organism>
<dbReference type="AlphaFoldDB" id="A0A0A0I3G9"/>